<dbReference type="InterPro" id="IPR050639">
    <property type="entry name" value="SSR_resolvase"/>
</dbReference>
<sequence length="486" mass="56337">MRKLQIAALYIRVSTDKQEELSPDAQKRLLLEYASKNDMSVPEEFIFIEGGISGKKADKRPKFQQMIALAKSKDQPIDVILVWKFSRFARNQEESIVYKSLLKKNNVDVVSISEPLIDGPFGSLIERIIEWMDEYYSIRLSGEVFRGMSENALRGGYQASPPLGYKVLHSGEPPVIIPEEAELIKLIFQKYVYEGYTFYQIAKYMNSLGYKTKSGGDFERRSIEYIIQNPTYAGYSPWNRTESETKKAKDKSEWIIEKGEHVPIISEDLFEQAMQRFTKEYIPKNARPESEYKHWLSGVVKCAHCGRSMIASKVKHSQYMHFSCNGYAKGKCKYCNSISESKLLPFIFDTLTKVITTGDVEYSVIRKREEIPEYLLLEQQLLKLIEKEKRVKNAYLNGVDTLEEYKQNKTLIQKEQESIQAQIDADKARYTEDTKPDMLSRIRSVNDIIHNNNIDNITKNKAIKSVIEKIIFNKEEGLLDVYFYYS</sequence>
<dbReference type="Pfam" id="PF07508">
    <property type="entry name" value="Recombinase"/>
    <property type="match status" value="1"/>
</dbReference>
<dbReference type="Proteomes" id="UP000515703">
    <property type="component" value="Chromosome"/>
</dbReference>
<accession>A0A7I8DK84</accession>
<proteinExistence type="predicted"/>
<evidence type="ECO:0000259" key="6">
    <source>
        <dbReference type="PROSITE" id="PS51736"/>
    </source>
</evidence>
<dbReference type="InterPro" id="IPR025827">
    <property type="entry name" value="Zn_ribbon_recom_dom"/>
</dbReference>
<dbReference type="PANTHER" id="PTHR30461">
    <property type="entry name" value="DNA-INVERTASE FROM LAMBDOID PROPHAGE"/>
    <property type="match status" value="1"/>
</dbReference>
<dbReference type="InterPro" id="IPR038109">
    <property type="entry name" value="DNA_bind_recomb_sf"/>
</dbReference>
<keyword evidence="9" id="KW-1185">Reference proteome</keyword>
<protein>
    <recommendedName>
        <fullName evidence="10">Recombinase family protein</fullName>
    </recommendedName>
</protein>
<evidence type="ECO:0000256" key="5">
    <source>
        <dbReference type="PROSITE-ProRule" id="PRU10137"/>
    </source>
</evidence>
<keyword evidence="3" id="KW-0233">DNA recombination</keyword>
<dbReference type="Pfam" id="PF13408">
    <property type="entry name" value="Zn_ribbon_recom"/>
    <property type="match status" value="1"/>
</dbReference>
<keyword evidence="2" id="KW-0238">DNA-binding</keyword>
<evidence type="ECO:0000256" key="4">
    <source>
        <dbReference type="PIRSR" id="PIRSR606118-50"/>
    </source>
</evidence>
<dbReference type="KEGG" id="acht:bsdcttw_11180"/>
<reference evidence="8 9" key="1">
    <citation type="submission" date="2020-08" db="EMBL/GenBank/DDBJ databases">
        <title>Draft genome sequencing of an Anaerocolumna strain isolated from anoxic soil subjected to BSD treatment.</title>
        <authorList>
            <person name="Uek A."/>
            <person name="Tonouchi A."/>
        </authorList>
    </citation>
    <scope>NUCLEOTIDE SEQUENCE [LARGE SCALE GENOMIC DNA]</scope>
    <source>
        <strain evidence="8 9">CTTW</strain>
    </source>
</reference>
<gene>
    <name evidence="8" type="ORF">bsdcttw_11180</name>
</gene>
<dbReference type="Gene3D" id="3.90.1750.20">
    <property type="entry name" value="Putative Large Serine Recombinase, Chain B, Domain 2"/>
    <property type="match status" value="1"/>
</dbReference>
<evidence type="ECO:0000313" key="8">
    <source>
        <dbReference type="EMBL" id="BCJ98077.1"/>
    </source>
</evidence>
<reference evidence="8 9" key="2">
    <citation type="submission" date="2020-08" db="EMBL/GenBank/DDBJ databases">
        <authorList>
            <person name="Ueki A."/>
            <person name="Tonouchi A."/>
        </authorList>
    </citation>
    <scope>NUCLEOTIDE SEQUENCE [LARGE SCALE GENOMIC DNA]</scope>
    <source>
        <strain evidence="8 9">CTTW</strain>
    </source>
</reference>
<feature type="active site" description="O-(5'-phospho-DNA)-serine intermediate" evidence="4 5">
    <location>
        <position position="14"/>
    </location>
</feature>
<dbReference type="PROSITE" id="PS51736">
    <property type="entry name" value="RECOMBINASES_3"/>
    <property type="match status" value="1"/>
</dbReference>
<dbReference type="Gene3D" id="3.40.50.1390">
    <property type="entry name" value="Resolvase, N-terminal catalytic domain"/>
    <property type="match status" value="1"/>
</dbReference>
<feature type="domain" description="Recombinase" evidence="7">
    <location>
        <begin position="162"/>
        <end position="283"/>
    </location>
</feature>
<dbReference type="AlphaFoldDB" id="A0A7I8DK84"/>
<evidence type="ECO:0000256" key="2">
    <source>
        <dbReference type="ARBA" id="ARBA00023125"/>
    </source>
</evidence>
<dbReference type="CDD" id="cd00338">
    <property type="entry name" value="Ser_Recombinase"/>
    <property type="match status" value="1"/>
</dbReference>
<dbReference type="InterPro" id="IPR036162">
    <property type="entry name" value="Resolvase-like_N_sf"/>
</dbReference>
<dbReference type="InterPro" id="IPR006118">
    <property type="entry name" value="Recombinase_CS"/>
</dbReference>
<dbReference type="GO" id="GO:0000150">
    <property type="term" value="F:DNA strand exchange activity"/>
    <property type="evidence" value="ECO:0007669"/>
    <property type="project" value="InterPro"/>
</dbReference>
<evidence type="ECO:0000256" key="3">
    <source>
        <dbReference type="ARBA" id="ARBA00023172"/>
    </source>
</evidence>
<dbReference type="SMART" id="SM00857">
    <property type="entry name" value="Resolvase"/>
    <property type="match status" value="1"/>
</dbReference>
<dbReference type="GO" id="GO:0003677">
    <property type="term" value="F:DNA binding"/>
    <property type="evidence" value="ECO:0007669"/>
    <property type="project" value="UniProtKB-KW"/>
</dbReference>
<dbReference type="InterPro" id="IPR006119">
    <property type="entry name" value="Resolv_N"/>
</dbReference>
<dbReference type="SUPFAM" id="SSF53041">
    <property type="entry name" value="Resolvase-like"/>
    <property type="match status" value="1"/>
</dbReference>
<evidence type="ECO:0000256" key="1">
    <source>
        <dbReference type="ARBA" id="ARBA00022908"/>
    </source>
</evidence>
<keyword evidence="1" id="KW-0229">DNA integration</keyword>
<feature type="domain" description="Resolvase/invertase-type recombinase catalytic" evidence="6">
    <location>
        <begin position="6"/>
        <end position="155"/>
    </location>
</feature>
<evidence type="ECO:0008006" key="10">
    <source>
        <dbReference type="Google" id="ProtNLM"/>
    </source>
</evidence>
<evidence type="ECO:0000259" key="7">
    <source>
        <dbReference type="PROSITE" id="PS51737"/>
    </source>
</evidence>
<evidence type="ECO:0000313" key="9">
    <source>
        <dbReference type="Proteomes" id="UP000515703"/>
    </source>
</evidence>
<dbReference type="EMBL" id="AP023368">
    <property type="protein sequence ID" value="BCJ98077.1"/>
    <property type="molecule type" value="Genomic_DNA"/>
</dbReference>
<dbReference type="GO" id="GO:0015074">
    <property type="term" value="P:DNA integration"/>
    <property type="evidence" value="ECO:0007669"/>
    <property type="project" value="UniProtKB-KW"/>
</dbReference>
<name>A0A7I8DK84_9FIRM</name>
<dbReference type="Pfam" id="PF00239">
    <property type="entry name" value="Resolvase"/>
    <property type="match status" value="1"/>
</dbReference>
<dbReference type="PROSITE" id="PS00397">
    <property type="entry name" value="RECOMBINASES_1"/>
    <property type="match status" value="1"/>
</dbReference>
<dbReference type="RefSeq" id="WP_185258431.1">
    <property type="nucleotide sequence ID" value="NZ_AP023368.1"/>
</dbReference>
<organism evidence="8 9">
    <name type="scientific">Anaerocolumna chitinilytica</name>
    <dbReference type="NCBI Taxonomy" id="1727145"/>
    <lineage>
        <taxon>Bacteria</taxon>
        <taxon>Bacillati</taxon>
        <taxon>Bacillota</taxon>
        <taxon>Clostridia</taxon>
        <taxon>Lachnospirales</taxon>
        <taxon>Lachnospiraceae</taxon>
        <taxon>Anaerocolumna</taxon>
    </lineage>
</organism>
<dbReference type="PROSITE" id="PS51737">
    <property type="entry name" value="RECOMBINASE_DNA_BIND"/>
    <property type="match status" value="1"/>
</dbReference>
<dbReference type="InterPro" id="IPR011109">
    <property type="entry name" value="DNA_bind_recombinase_dom"/>
</dbReference>
<dbReference type="PANTHER" id="PTHR30461:SF23">
    <property type="entry name" value="DNA RECOMBINASE-RELATED"/>
    <property type="match status" value="1"/>
</dbReference>